<reference evidence="2" key="1">
    <citation type="journal article" date="2013" name="PLoS ONE">
        <title>Biosynthesis of vitamins and cofactors in bacterium-harbouring trypanosomatids depends on the symbiotic association as revealed by genomic analyses.</title>
        <authorList>
            <person name="Klein C.C."/>
            <person name="Alves J.M."/>
            <person name="Serrano M.G."/>
            <person name="Buck G.A."/>
            <person name="Vasconcelos A.T."/>
            <person name="Sagot M.F."/>
            <person name="Teixeira M.M."/>
            <person name="Camargo E.P."/>
            <person name="Motta M.C."/>
        </authorList>
    </citation>
    <scope>NUCLEOTIDE SEQUENCE</scope>
    <source>
        <strain evidence="2">TCC036E</strain>
    </source>
</reference>
<dbReference type="GO" id="GO:0015937">
    <property type="term" value="P:coenzyme A biosynthetic process"/>
    <property type="evidence" value="ECO:0007669"/>
    <property type="project" value="TreeGrafter"/>
</dbReference>
<feature type="domain" description="Cytidyltransferase-like" evidence="1">
    <location>
        <begin position="109"/>
        <end position="246"/>
    </location>
</feature>
<dbReference type="InterPro" id="IPR014729">
    <property type="entry name" value="Rossmann-like_a/b/a_fold"/>
</dbReference>
<dbReference type="AlphaFoldDB" id="S9X0Z2"/>
<dbReference type="PANTHER" id="PTHR10695">
    <property type="entry name" value="DEPHOSPHO-COA KINASE-RELATED"/>
    <property type="match status" value="1"/>
</dbReference>
<dbReference type="GO" id="GO:0004140">
    <property type="term" value="F:dephospho-CoA kinase activity"/>
    <property type="evidence" value="ECO:0007669"/>
    <property type="project" value="TreeGrafter"/>
</dbReference>
<protein>
    <submittedName>
        <fullName evidence="2">Pantetheine-phosphate adenylyltransferase</fullName>
        <ecNumber evidence="2">2.7.7.3</ecNumber>
    </submittedName>
</protein>
<dbReference type="InterPro" id="IPR004821">
    <property type="entry name" value="Cyt_trans-like"/>
</dbReference>
<dbReference type="EMBL" id="KF160063">
    <property type="protein sequence ID" value="AGU68070.1"/>
    <property type="molecule type" value="Genomic_DNA"/>
</dbReference>
<proteinExistence type="predicted"/>
<dbReference type="OrthoDB" id="330671at2759"/>
<dbReference type="PANTHER" id="PTHR10695:SF46">
    <property type="entry name" value="BIFUNCTIONAL COENZYME A SYNTHASE-RELATED"/>
    <property type="match status" value="1"/>
</dbReference>
<dbReference type="GO" id="GO:0004595">
    <property type="term" value="F:pantetheine-phosphate adenylyltransferase activity"/>
    <property type="evidence" value="ECO:0007669"/>
    <property type="project" value="UniProtKB-EC"/>
</dbReference>
<organism evidence="2">
    <name type="scientific">Angomonas deanei</name>
    <dbReference type="NCBI Taxonomy" id="59799"/>
    <lineage>
        <taxon>Eukaryota</taxon>
        <taxon>Discoba</taxon>
        <taxon>Euglenozoa</taxon>
        <taxon>Kinetoplastea</taxon>
        <taxon>Metakinetoplastina</taxon>
        <taxon>Trypanosomatida</taxon>
        <taxon>Trypanosomatidae</taxon>
        <taxon>Strigomonadinae</taxon>
        <taxon>Angomonas</taxon>
    </lineage>
</organism>
<sequence>MQSVMRTLFLTTSSTCEANVKLLNEFLQSFAANNESDLLSVFVDLEGASRRVFLEHASQLYNAALQCSSDITINVIPVLGPSGGSAEPATVTKSFIEKNFTPFYSYVAVGGTFDHLHSGHKLLLTTALLHVTDKLRVGVTGDALLQKKKFANQLQPIEKRKAVVEDFLRRIRKDVELEIDTITDVSGGTDTIKDIKALVVSPETQGSLGIINDLRAKNELPPLEPVLIPFVQSSSGVISSTKIREKIQ</sequence>
<dbReference type="NCBIfam" id="NF001985">
    <property type="entry name" value="PRK00777.1"/>
    <property type="match status" value="1"/>
</dbReference>
<dbReference type="Pfam" id="PF01467">
    <property type="entry name" value="CTP_transf_like"/>
    <property type="match status" value="1"/>
</dbReference>
<dbReference type="SUPFAM" id="SSF52374">
    <property type="entry name" value="Nucleotidylyl transferase"/>
    <property type="match status" value="1"/>
</dbReference>
<name>S9X0Z2_9TRYP</name>
<dbReference type="NCBIfam" id="TIGR00125">
    <property type="entry name" value="cyt_tran_rel"/>
    <property type="match status" value="1"/>
</dbReference>
<accession>S9X0Z2</accession>
<dbReference type="VEuPathDB" id="TriTrypDB:ADEAN_000367500"/>
<dbReference type="Gene3D" id="3.40.50.620">
    <property type="entry name" value="HUPs"/>
    <property type="match status" value="1"/>
</dbReference>
<keyword evidence="2" id="KW-0548">Nucleotidyltransferase</keyword>
<evidence type="ECO:0000313" key="2">
    <source>
        <dbReference type="EMBL" id="AGU68070.1"/>
    </source>
</evidence>
<keyword evidence="2" id="KW-0808">Transferase</keyword>
<evidence type="ECO:0000259" key="1">
    <source>
        <dbReference type="Pfam" id="PF01467"/>
    </source>
</evidence>
<dbReference type="EC" id="2.7.7.3" evidence="2"/>